<dbReference type="RefSeq" id="WP_042115093.1">
    <property type="nucleotide sequence ID" value="NZ_CABPSX010000018.1"/>
</dbReference>
<dbReference type="AlphaFoldDB" id="A0A0B5FEN1"/>
<sequence>MLVEIARLLLDLVFSLFGALLLLRVWMQATRLPPRNPLTQGVFQFTNWIVLPLRRVVPGIGGIDWACVIAAWLSAIVYLVLITAVVGVSPASVFPRGLLVALVLVAKWGANLVMWLTLLMAVLSWVNPRAAAMPILQHLLDPLLRPIRRVIPMMGGFDLSPLGLFLLMQILLIVLARLSLFFATL</sequence>
<dbReference type="EMBL" id="CABPSX010000018">
    <property type="protein sequence ID" value="VVG74253.1"/>
    <property type="molecule type" value="Genomic_DNA"/>
</dbReference>
<dbReference type="GO" id="GO:0016020">
    <property type="term" value="C:membrane"/>
    <property type="evidence" value="ECO:0007669"/>
    <property type="project" value="InterPro"/>
</dbReference>
<gene>
    <name evidence="2" type="ORF">EJE83_17280</name>
    <name evidence="3" type="ORF">PAP18089_05266</name>
</gene>
<dbReference type="GeneID" id="47015618"/>
<dbReference type="STRING" id="93218.XM39_15435"/>
<feature type="transmembrane region" description="Helical" evidence="1">
    <location>
        <begin position="63"/>
        <end position="86"/>
    </location>
</feature>
<dbReference type="KEGG" id="papi:SG18_15240"/>
<evidence type="ECO:0000313" key="5">
    <source>
        <dbReference type="Proteomes" id="UP000364291"/>
    </source>
</evidence>
<keyword evidence="1" id="KW-0472">Membrane</keyword>
<keyword evidence="1" id="KW-0812">Transmembrane</keyword>
<feature type="transmembrane region" description="Helical" evidence="1">
    <location>
        <begin position="162"/>
        <end position="183"/>
    </location>
</feature>
<dbReference type="OrthoDB" id="9806665at2"/>
<dbReference type="Proteomes" id="UP000364291">
    <property type="component" value="Unassembled WGS sequence"/>
</dbReference>
<keyword evidence="1" id="KW-1133">Transmembrane helix</keyword>
<evidence type="ECO:0000313" key="3">
    <source>
        <dbReference type="EMBL" id="VVG74253.1"/>
    </source>
</evidence>
<accession>A0A0B5FEN1</accession>
<feature type="transmembrane region" description="Helical" evidence="1">
    <location>
        <begin position="98"/>
        <end position="126"/>
    </location>
</feature>
<dbReference type="Pfam" id="PF02325">
    <property type="entry name" value="CCB3_YggT"/>
    <property type="match status" value="2"/>
</dbReference>
<evidence type="ECO:0000256" key="1">
    <source>
        <dbReference type="SAM" id="Phobius"/>
    </source>
</evidence>
<organism evidence="3 5">
    <name type="scientific">Pandoraea apista</name>
    <dbReference type="NCBI Taxonomy" id="93218"/>
    <lineage>
        <taxon>Bacteria</taxon>
        <taxon>Pseudomonadati</taxon>
        <taxon>Pseudomonadota</taxon>
        <taxon>Betaproteobacteria</taxon>
        <taxon>Burkholderiales</taxon>
        <taxon>Burkholderiaceae</taxon>
        <taxon>Pandoraea</taxon>
    </lineage>
</organism>
<proteinExistence type="predicted"/>
<dbReference type="EMBL" id="RWHX01000034">
    <property type="protein sequence ID" value="RSK78104.1"/>
    <property type="molecule type" value="Genomic_DNA"/>
</dbReference>
<name>A0A0B5FEN1_9BURK</name>
<evidence type="ECO:0000313" key="2">
    <source>
        <dbReference type="EMBL" id="RSK78104.1"/>
    </source>
</evidence>
<keyword evidence="4" id="KW-1185">Reference proteome</keyword>
<reference evidence="2 4" key="1">
    <citation type="submission" date="2018-12" db="EMBL/GenBank/DDBJ databases">
        <title>Whole genome sequence of a Pandoraea apista isolate from a patient with cystic fibrosis.</title>
        <authorList>
            <person name="Kenna D.T."/>
            <person name="Turton J.F."/>
        </authorList>
    </citation>
    <scope>NUCLEOTIDE SEQUENCE [LARGE SCALE GENOMIC DNA]</scope>
    <source>
        <strain evidence="2 4">Pa13324</strain>
    </source>
</reference>
<dbReference type="Proteomes" id="UP000270216">
    <property type="component" value="Unassembled WGS sequence"/>
</dbReference>
<feature type="transmembrane region" description="Helical" evidence="1">
    <location>
        <begin position="6"/>
        <end position="26"/>
    </location>
</feature>
<reference evidence="3 5" key="2">
    <citation type="submission" date="2019-08" db="EMBL/GenBank/DDBJ databases">
        <authorList>
            <person name="Peeters C."/>
        </authorList>
    </citation>
    <scope>NUCLEOTIDE SEQUENCE [LARGE SCALE GENOMIC DNA]</scope>
    <source>
        <strain evidence="3 5">LMG 18089</strain>
    </source>
</reference>
<dbReference type="InterPro" id="IPR003425">
    <property type="entry name" value="CCB3/YggT"/>
</dbReference>
<evidence type="ECO:0000313" key="4">
    <source>
        <dbReference type="Proteomes" id="UP000270216"/>
    </source>
</evidence>
<protein>
    <submittedName>
        <fullName evidence="3">Membrane protein</fullName>
    </submittedName>
    <submittedName>
        <fullName evidence="2">YggT family protein</fullName>
    </submittedName>
</protein>